<comment type="caution">
    <text evidence="1">The sequence shown here is derived from an EMBL/GenBank/DDBJ whole genome shotgun (WGS) entry which is preliminary data.</text>
</comment>
<evidence type="ECO:0000313" key="2">
    <source>
        <dbReference type="Proteomes" id="UP000324800"/>
    </source>
</evidence>
<organism evidence="1 2">
    <name type="scientific">Streblomastix strix</name>
    <dbReference type="NCBI Taxonomy" id="222440"/>
    <lineage>
        <taxon>Eukaryota</taxon>
        <taxon>Metamonada</taxon>
        <taxon>Preaxostyla</taxon>
        <taxon>Oxymonadida</taxon>
        <taxon>Streblomastigidae</taxon>
        <taxon>Streblomastix</taxon>
    </lineage>
</organism>
<sequence length="202" mass="23132">MFEIQQDYEAKKAAIISGAIKAILHIFETRQLDCINHYCSQAFYVFTIKNSSEIDRMIVGMKPFPGLIRLLSHTNTQVLSNAISSINNIVLSGTLTTMPNIPHPHYDSIAAVDGKNQLFNFFKRNNISKLSKNQASMVIWRIFRQREMTNIEQLQYLVAYLKNSLYEDDDWIKQTSKEGLQNLAQNAKNRSEITKGGFIIPK</sequence>
<gene>
    <name evidence="1" type="ORF">EZS28_009728</name>
</gene>
<dbReference type="SUPFAM" id="SSF48371">
    <property type="entry name" value="ARM repeat"/>
    <property type="match status" value="1"/>
</dbReference>
<dbReference type="EMBL" id="SNRW01001860">
    <property type="protein sequence ID" value="KAA6394745.1"/>
    <property type="molecule type" value="Genomic_DNA"/>
</dbReference>
<dbReference type="Gene3D" id="1.25.10.10">
    <property type="entry name" value="Leucine-rich Repeat Variant"/>
    <property type="match status" value="1"/>
</dbReference>
<name>A0A5J4WK84_9EUKA</name>
<dbReference type="InterPro" id="IPR016024">
    <property type="entry name" value="ARM-type_fold"/>
</dbReference>
<reference evidence="1 2" key="1">
    <citation type="submission" date="2019-03" db="EMBL/GenBank/DDBJ databases">
        <title>Single cell metagenomics reveals metabolic interactions within the superorganism composed of flagellate Streblomastix strix and complex community of Bacteroidetes bacteria on its surface.</title>
        <authorList>
            <person name="Treitli S.C."/>
            <person name="Kolisko M."/>
            <person name="Husnik F."/>
            <person name="Keeling P."/>
            <person name="Hampl V."/>
        </authorList>
    </citation>
    <scope>NUCLEOTIDE SEQUENCE [LARGE SCALE GENOMIC DNA]</scope>
    <source>
        <strain evidence="1">ST1C</strain>
    </source>
</reference>
<dbReference type="Proteomes" id="UP000324800">
    <property type="component" value="Unassembled WGS sequence"/>
</dbReference>
<proteinExistence type="predicted"/>
<evidence type="ECO:0000313" key="1">
    <source>
        <dbReference type="EMBL" id="KAA6394745.1"/>
    </source>
</evidence>
<protein>
    <submittedName>
        <fullName evidence="1">Uncharacterized protein</fullName>
    </submittedName>
</protein>
<dbReference type="InterPro" id="IPR011989">
    <property type="entry name" value="ARM-like"/>
</dbReference>
<accession>A0A5J4WK84</accession>
<dbReference type="AlphaFoldDB" id="A0A5J4WK84"/>